<comment type="caution">
    <text evidence="1">The sequence shown here is derived from an EMBL/GenBank/DDBJ whole genome shotgun (WGS) entry which is preliminary data.</text>
</comment>
<name>A0AAE0YGL2_9GAST</name>
<dbReference type="EMBL" id="JAWDGP010006239">
    <property type="protein sequence ID" value="KAK3745016.1"/>
    <property type="molecule type" value="Genomic_DNA"/>
</dbReference>
<proteinExistence type="predicted"/>
<organism evidence="1 2">
    <name type="scientific">Elysia crispata</name>
    <name type="common">lettuce slug</name>
    <dbReference type="NCBI Taxonomy" id="231223"/>
    <lineage>
        <taxon>Eukaryota</taxon>
        <taxon>Metazoa</taxon>
        <taxon>Spiralia</taxon>
        <taxon>Lophotrochozoa</taxon>
        <taxon>Mollusca</taxon>
        <taxon>Gastropoda</taxon>
        <taxon>Heterobranchia</taxon>
        <taxon>Euthyneura</taxon>
        <taxon>Panpulmonata</taxon>
        <taxon>Sacoglossa</taxon>
        <taxon>Placobranchoidea</taxon>
        <taxon>Plakobranchidae</taxon>
        <taxon>Elysia</taxon>
    </lineage>
</organism>
<keyword evidence="2" id="KW-1185">Reference proteome</keyword>
<evidence type="ECO:0000313" key="1">
    <source>
        <dbReference type="EMBL" id="KAK3745016.1"/>
    </source>
</evidence>
<accession>A0AAE0YGL2</accession>
<dbReference type="Proteomes" id="UP001283361">
    <property type="component" value="Unassembled WGS sequence"/>
</dbReference>
<reference evidence="1" key="1">
    <citation type="journal article" date="2023" name="G3 (Bethesda)">
        <title>A reference genome for the long-term kleptoplast-retaining sea slug Elysia crispata morphotype clarki.</title>
        <authorList>
            <person name="Eastman K.E."/>
            <person name="Pendleton A.L."/>
            <person name="Shaikh M.A."/>
            <person name="Suttiyut T."/>
            <person name="Ogas R."/>
            <person name="Tomko P."/>
            <person name="Gavelis G."/>
            <person name="Widhalm J.R."/>
            <person name="Wisecaver J.H."/>
        </authorList>
    </citation>
    <scope>NUCLEOTIDE SEQUENCE</scope>
    <source>
        <strain evidence="1">ECLA1</strain>
    </source>
</reference>
<protein>
    <submittedName>
        <fullName evidence="1">Uncharacterized protein</fullName>
    </submittedName>
</protein>
<dbReference type="AlphaFoldDB" id="A0AAE0YGL2"/>
<gene>
    <name evidence="1" type="ORF">RRG08_037632</name>
</gene>
<sequence>MVGLLTFTSDGFTLPDRSCLVSGPFSVGDDTRLAADKVPGKVKNLCKECCLVTGQSILRDISVQARKEKNRTDLED</sequence>
<evidence type="ECO:0000313" key="2">
    <source>
        <dbReference type="Proteomes" id="UP001283361"/>
    </source>
</evidence>